<evidence type="ECO:0000256" key="11">
    <source>
        <dbReference type="SAM" id="Phobius"/>
    </source>
</evidence>
<evidence type="ECO:0000256" key="5">
    <source>
        <dbReference type="ARBA" id="ARBA00023136"/>
    </source>
</evidence>
<comment type="caution">
    <text evidence="12">The sequence shown here is derived from an EMBL/GenBank/DDBJ whole genome shotgun (WGS) entry which is preliminary data.</text>
</comment>
<dbReference type="InterPro" id="IPR029382">
    <property type="entry name" value="NCU-G1"/>
</dbReference>
<gene>
    <name evidence="12" type="ORF">MN116_009027</name>
</gene>
<keyword evidence="4 11" id="KW-1133">Transmembrane helix</keyword>
<reference evidence="12" key="2">
    <citation type="journal article" date="2023" name="Infect Dis Poverty">
        <title>Chromosome-scale genome of the human blood fluke Schistosoma mekongi and its implications for public health.</title>
        <authorList>
            <person name="Zhou M."/>
            <person name="Xu L."/>
            <person name="Xu D."/>
            <person name="Chen W."/>
            <person name="Khan J."/>
            <person name="Hu Y."/>
            <person name="Huang H."/>
            <person name="Wei H."/>
            <person name="Zhang Y."/>
            <person name="Chusongsang P."/>
            <person name="Tanasarnprasert K."/>
            <person name="Hu X."/>
            <person name="Limpanont Y."/>
            <person name="Lv Z."/>
        </authorList>
    </citation>
    <scope>NUCLEOTIDE SEQUENCE</scope>
    <source>
        <strain evidence="12">LV_2022a</strain>
    </source>
</reference>
<dbReference type="PANTHER" id="PTHR31981">
    <property type="entry name" value="GLYCOSYLATED LYSOSOMAL MEMBRANE PROTEIN"/>
    <property type="match status" value="1"/>
</dbReference>
<evidence type="ECO:0000313" key="13">
    <source>
        <dbReference type="Proteomes" id="UP001292079"/>
    </source>
</evidence>
<dbReference type="AlphaFoldDB" id="A0AAE1Z5E8"/>
<comment type="function">
    <text evidence="8">Required to protect lysosomal transporter MFSD1 from lysosomal proteolysis and for MFSD1 lysosomal localization.</text>
</comment>
<comment type="subunit">
    <text evidence="10">Interacts (via lumenal domain) with lysosomal protein MFSD1; the interaction starts while both proteins are still in the endoplasmic reticulum and is required for stabilization of MFSD1 in lysosomes but has no direct effect on its targeting to lysosomes or transporter activity.</text>
</comment>
<evidence type="ECO:0000313" key="12">
    <source>
        <dbReference type="EMBL" id="KAK4467460.1"/>
    </source>
</evidence>
<feature type="transmembrane region" description="Helical" evidence="11">
    <location>
        <begin position="371"/>
        <end position="391"/>
    </location>
</feature>
<evidence type="ECO:0000256" key="3">
    <source>
        <dbReference type="ARBA" id="ARBA00022729"/>
    </source>
</evidence>
<name>A0AAE1Z5E8_SCHME</name>
<organism evidence="12 13">
    <name type="scientific">Schistosoma mekongi</name>
    <name type="common">Parasitic worm</name>
    <dbReference type="NCBI Taxonomy" id="38744"/>
    <lineage>
        <taxon>Eukaryota</taxon>
        <taxon>Metazoa</taxon>
        <taxon>Spiralia</taxon>
        <taxon>Lophotrochozoa</taxon>
        <taxon>Platyhelminthes</taxon>
        <taxon>Trematoda</taxon>
        <taxon>Digenea</taxon>
        <taxon>Strigeidida</taxon>
        <taxon>Schistosomatoidea</taxon>
        <taxon>Schistosomatidae</taxon>
        <taxon>Schistosoma</taxon>
    </lineage>
</organism>
<evidence type="ECO:0000256" key="2">
    <source>
        <dbReference type="ARBA" id="ARBA00022692"/>
    </source>
</evidence>
<reference evidence="12" key="1">
    <citation type="submission" date="2022-04" db="EMBL/GenBank/DDBJ databases">
        <authorList>
            <person name="Xu L."/>
            <person name="Lv Z."/>
        </authorList>
    </citation>
    <scope>NUCLEOTIDE SEQUENCE</scope>
    <source>
        <strain evidence="12">LV_2022a</strain>
    </source>
</reference>
<keyword evidence="13" id="KW-1185">Reference proteome</keyword>
<evidence type="ECO:0000256" key="8">
    <source>
        <dbReference type="ARBA" id="ARBA00024176"/>
    </source>
</evidence>
<keyword evidence="2 11" id="KW-0812">Transmembrane</keyword>
<evidence type="ECO:0000256" key="9">
    <source>
        <dbReference type="ARBA" id="ARBA00024189"/>
    </source>
</evidence>
<evidence type="ECO:0000256" key="10">
    <source>
        <dbReference type="ARBA" id="ARBA00044960"/>
    </source>
</evidence>
<comment type="subcellular location">
    <subcellularLocation>
        <location evidence="9">Lysosome membrane</location>
        <topology evidence="9">Single-pass type I membrane protein</topology>
        <orientation evidence="9">Lumenal side</orientation>
    </subcellularLocation>
</comment>
<keyword evidence="5 11" id="KW-0472">Membrane</keyword>
<dbReference type="PANTHER" id="PTHR31981:SF1">
    <property type="entry name" value="GLYCOSYLATED LYSOSOMAL MEMBRANE PROTEIN"/>
    <property type="match status" value="1"/>
</dbReference>
<evidence type="ECO:0000256" key="6">
    <source>
        <dbReference type="ARBA" id="ARBA00023180"/>
    </source>
</evidence>
<feature type="transmembrane region" description="Helical" evidence="11">
    <location>
        <begin position="452"/>
        <end position="470"/>
    </location>
</feature>
<comment type="similarity">
    <text evidence="1">Belongs to the GLMP family.</text>
</comment>
<dbReference type="EMBL" id="JALJAT010000054">
    <property type="protein sequence ID" value="KAK4467460.1"/>
    <property type="molecule type" value="Genomic_DNA"/>
</dbReference>
<sequence>MFLIPFIDTDEIKINADVKSCTNQSVYYISVKNDTNTLWYLISASQYHPPSLILIQTTAISQFTVNCSAFTSDNALMYKNSIFIICYNDTTNNAMAPYDETGQKTFLGSNLNWSLVTFNNASHDFINIEFQAIHSADSHDKINGAIKLNFKVYRNRERPYTPLYYRTENALTIIVELTLDNVEVNNAVNRFSPVLLIFSNHSLEDDEYFLNKEAVQIDAEDGPLGKLKSVFIQLGTRVKNINQIQYTLPNAYLQLPPAYWINKQQTEAQLVRIGRINLIDKQIIKSRTYHFSLPLAFYGDRFQQIHNYSTVNHVAIREQIINLGSPHSKYYIDTNYSTWTMILGLGDPNIIFEPSNNDDDDDDNNNRKKSIISSITCGLLIVIGVIISVYIKRRIEHRHYQRIIPVLNNNSTYTNINNDSTMITSMPLPSSMNDNAIVEPFHMKNYQFIQQFIIFILLMKTAIYKINVLVI</sequence>
<keyword evidence="3" id="KW-0732">Signal</keyword>
<keyword evidence="6" id="KW-0325">Glycoprotein</keyword>
<dbReference type="GO" id="GO:0005765">
    <property type="term" value="C:lysosomal membrane"/>
    <property type="evidence" value="ECO:0007669"/>
    <property type="project" value="UniProtKB-SubCell"/>
</dbReference>
<evidence type="ECO:0000256" key="7">
    <source>
        <dbReference type="ARBA" id="ARBA00023228"/>
    </source>
</evidence>
<accession>A0AAE1Z5E8</accession>
<dbReference type="Pfam" id="PF15065">
    <property type="entry name" value="NCU-G1"/>
    <property type="match status" value="1"/>
</dbReference>
<evidence type="ECO:0000256" key="1">
    <source>
        <dbReference type="ARBA" id="ARBA00010599"/>
    </source>
</evidence>
<protein>
    <submittedName>
        <fullName evidence="12">Uncharacterized protein</fullName>
    </submittedName>
</protein>
<dbReference type="Proteomes" id="UP001292079">
    <property type="component" value="Unassembled WGS sequence"/>
</dbReference>
<evidence type="ECO:0000256" key="4">
    <source>
        <dbReference type="ARBA" id="ARBA00022989"/>
    </source>
</evidence>
<keyword evidence="7" id="KW-0458">Lysosome</keyword>
<proteinExistence type="inferred from homology"/>